<reference evidence="1 2" key="1">
    <citation type="submission" date="2019-07" db="EMBL/GenBank/DDBJ databases">
        <title>Genome sequencing of the stress-tolerant strain Azospirillum brasilense Az19.</title>
        <authorList>
            <person name="Maroniche G.A."/>
            <person name="Garcia J.E."/>
            <person name="Pagnussat L."/>
            <person name="Amenta M."/>
            <person name="Creus C.M."/>
        </authorList>
    </citation>
    <scope>NUCLEOTIDE SEQUENCE [LARGE SCALE GENOMIC DNA]</scope>
    <source>
        <strain evidence="1 2">Az19</strain>
    </source>
</reference>
<proteinExistence type="predicted"/>
<dbReference type="AlphaFoldDB" id="A0A5B0KNH5"/>
<gene>
    <name evidence="1" type="ORF">FH063_002692</name>
</gene>
<evidence type="ECO:0000313" key="2">
    <source>
        <dbReference type="Proteomes" id="UP000325333"/>
    </source>
</evidence>
<sequence length="44" mass="4730">MDPRTGRPDGPGVRFSMLELSLENPGFSPDSGSCPSLVRVYFAS</sequence>
<dbReference type="EMBL" id="VEWN01000015">
    <property type="protein sequence ID" value="KAA1053381.1"/>
    <property type="molecule type" value="Genomic_DNA"/>
</dbReference>
<evidence type="ECO:0000313" key="1">
    <source>
        <dbReference type="EMBL" id="KAA1053381.1"/>
    </source>
</evidence>
<name>A0A5B0KNH5_9PROT</name>
<protein>
    <submittedName>
        <fullName evidence="1">Uncharacterized protein</fullName>
    </submittedName>
</protein>
<comment type="caution">
    <text evidence="1">The sequence shown here is derived from an EMBL/GenBank/DDBJ whole genome shotgun (WGS) entry which is preliminary data.</text>
</comment>
<organism evidence="1 2">
    <name type="scientific">Azospirillum argentinense</name>
    <dbReference type="NCBI Taxonomy" id="2970906"/>
    <lineage>
        <taxon>Bacteria</taxon>
        <taxon>Pseudomonadati</taxon>
        <taxon>Pseudomonadota</taxon>
        <taxon>Alphaproteobacteria</taxon>
        <taxon>Rhodospirillales</taxon>
        <taxon>Azospirillaceae</taxon>
        <taxon>Azospirillum</taxon>
    </lineage>
</organism>
<accession>A0A5B0KNH5</accession>
<dbReference type="Proteomes" id="UP000325333">
    <property type="component" value="Unassembled WGS sequence"/>
</dbReference>